<dbReference type="NCBIfam" id="TIGR04088">
    <property type="entry name" value="cognate_SipW"/>
    <property type="match status" value="1"/>
</dbReference>
<feature type="transmembrane region" description="Helical" evidence="1">
    <location>
        <begin position="21"/>
        <end position="40"/>
    </location>
</feature>
<keyword evidence="1" id="KW-0812">Transmembrane</keyword>
<accession>A0ABP9C792</accession>
<name>A0ABP9C792_9ACTN</name>
<evidence type="ECO:0000256" key="1">
    <source>
        <dbReference type="SAM" id="Phobius"/>
    </source>
</evidence>
<dbReference type="RefSeq" id="WP_242474446.1">
    <property type="nucleotide sequence ID" value="NZ_BAABKQ010000001.1"/>
</dbReference>
<evidence type="ECO:0008006" key="4">
    <source>
        <dbReference type="Google" id="ProtNLM"/>
    </source>
</evidence>
<organism evidence="2 3">
    <name type="scientific">Tomitella cavernea</name>
    <dbReference type="NCBI Taxonomy" id="1387982"/>
    <lineage>
        <taxon>Bacteria</taxon>
        <taxon>Bacillati</taxon>
        <taxon>Actinomycetota</taxon>
        <taxon>Actinomycetes</taxon>
        <taxon>Mycobacteriales</taxon>
        <taxon>Tomitella</taxon>
    </lineage>
</organism>
<dbReference type="EMBL" id="BAABKQ010000001">
    <property type="protein sequence ID" value="GAA4806091.1"/>
    <property type="molecule type" value="Genomic_DNA"/>
</dbReference>
<proteinExistence type="predicted"/>
<keyword evidence="1" id="KW-1133">Transmembrane helix</keyword>
<dbReference type="Proteomes" id="UP001500839">
    <property type="component" value="Unassembled WGS sequence"/>
</dbReference>
<comment type="caution">
    <text evidence="2">The sequence shown here is derived from an EMBL/GenBank/DDBJ whole genome shotgun (WGS) entry which is preliminary data.</text>
</comment>
<gene>
    <name evidence="2" type="ORF">GCM10023353_06460</name>
</gene>
<keyword evidence="1" id="KW-0472">Membrane</keyword>
<dbReference type="InterPro" id="IPR023833">
    <property type="entry name" value="Signal_pept_SipW-depend-type"/>
</dbReference>
<evidence type="ECO:0000313" key="3">
    <source>
        <dbReference type="Proteomes" id="UP001500839"/>
    </source>
</evidence>
<reference evidence="3" key="1">
    <citation type="journal article" date="2019" name="Int. J. Syst. Evol. Microbiol.">
        <title>The Global Catalogue of Microorganisms (GCM) 10K type strain sequencing project: providing services to taxonomists for standard genome sequencing and annotation.</title>
        <authorList>
            <consortium name="The Broad Institute Genomics Platform"/>
            <consortium name="The Broad Institute Genome Sequencing Center for Infectious Disease"/>
            <person name="Wu L."/>
            <person name="Ma J."/>
        </authorList>
    </citation>
    <scope>NUCLEOTIDE SEQUENCE [LARGE SCALE GENOMIC DNA]</scope>
    <source>
        <strain evidence="3">JCM 18542</strain>
    </source>
</reference>
<sequence>MLLSRVMRRRSHGAGWTRTRAVLSLGMVLGLGAVGTMASWTDSASATTGSFTVATSDVLEMKVDGQHPAYDFAALTASGLMPGDTTAAALQVQNTGDLDFRFTAEASATGDAGIAGFLAVTAYDGAVSGDTCTGTPIGTATGLSGSAQPLITTAQAVAFGAMQTVCLQVTLADAVTKAVSGQSARVVVEFGAIED</sequence>
<protein>
    <recommendedName>
        <fullName evidence="4">Ribosomally synthesized peptide with SipW-like signal peptide</fullName>
    </recommendedName>
</protein>
<evidence type="ECO:0000313" key="2">
    <source>
        <dbReference type="EMBL" id="GAA4806091.1"/>
    </source>
</evidence>
<keyword evidence="3" id="KW-1185">Reference proteome</keyword>